<comment type="caution">
    <text evidence="1">The sequence shown here is derived from an EMBL/GenBank/DDBJ whole genome shotgun (WGS) entry which is preliminary data.</text>
</comment>
<dbReference type="RefSeq" id="WP_095509586.1">
    <property type="nucleotide sequence ID" value="NZ_MQWD01000001.1"/>
</dbReference>
<dbReference type="Proteomes" id="UP000216339">
    <property type="component" value="Unassembled WGS sequence"/>
</dbReference>
<reference evidence="1 2" key="1">
    <citation type="submission" date="2016-11" db="EMBL/GenBank/DDBJ databases">
        <title>Study of marine rhodopsin-containing bacteria.</title>
        <authorList>
            <person name="Yoshizawa S."/>
            <person name="Kumagai Y."/>
            <person name="Kogure K."/>
        </authorList>
    </citation>
    <scope>NUCLEOTIDE SEQUENCE [LARGE SCALE GENOMIC DNA]</scope>
    <source>
        <strain evidence="1 2">SAORIC-28</strain>
    </source>
</reference>
<organism evidence="1 2">
    <name type="scientific">Rubrivirga marina</name>
    <dbReference type="NCBI Taxonomy" id="1196024"/>
    <lineage>
        <taxon>Bacteria</taxon>
        <taxon>Pseudomonadati</taxon>
        <taxon>Rhodothermota</taxon>
        <taxon>Rhodothermia</taxon>
        <taxon>Rhodothermales</taxon>
        <taxon>Rubricoccaceae</taxon>
        <taxon>Rubrivirga</taxon>
    </lineage>
</organism>
<evidence type="ECO:0008006" key="3">
    <source>
        <dbReference type="Google" id="ProtNLM"/>
    </source>
</evidence>
<dbReference type="AlphaFoldDB" id="A0A271IXJ3"/>
<dbReference type="Pfam" id="PF13565">
    <property type="entry name" value="HTH_32"/>
    <property type="match status" value="1"/>
</dbReference>
<evidence type="ECO:0000313" key="2">
    <source>
        <dbReference type="Proteomes" id="UP000216339"/>
    </source>
</evidence>
<dbReference type="EMBL" id="MQWD01000001">
    <property type="protein sequence ID" value="PAP75943.1"/>
    <property type="molecule type" value="Genomic_DNA"/>
</dbReference>
<proteinExistence type="predicted"/>
<keyword evidence="2" id="KW-1185">Reference proteome</keyword>
<sequence length="163" mass="18198">MSAYSHDLRQRVLNAALRGDATEQAVANRFGVSRSFVQKLKRLHRTKGSIAPSRARRGPRPRLTEADLDALERWLDQDPDATGADLADRLARERDVEVSRSTVNRAIRDAGLRSKKKTAPTVRRPRPLVAGSRSLAPPVPLVEATWLDFGAAENEDRWQPTNL</sequence>
<evidence type="ECO:0000313" key="1">
    <source>
        <dbReference type="EMBL" id="PAP75943.1"/>
    </source>
</evidence>
<dbReference type="OrthoDB" id="886072at2"/>
<dbReference type="Gene3D" id="1.10.10.10">
    <property type="entry name" value="Winged helix-like DNA-binding domain superfamily/Winged helix DNA-binding domain"/>
    <property type="match status" value="1"/>
</dbReference>
<dbReference type="InterPro" id="IPR036388">
    <property type="entry name" value="WH-like_DNA-bd_sf"/>
</dbReference>
<gene>
    <name evidence="1" type="ORF">BSZ37_05560</name>
</gene>
<protein>
    <recommendedName>
        <fullName evidence="3">Transposase Synechocystis PCC 6803 domain-containing protein</fullName>
    </recommendedName>
</protein>
<dbReference type="SUPFAM" id="SSF46689">
    <property type="entry name" value="Homeodomain-like"/>
    <property type="match status" value="1"/>
</dbReference>
<accession>A0A271IXJ3</accession>
<dbReference type="InterPro" id="IPR009057">
    <property type="entry name" value="Homeodomain-like_sf"/>
</dbReference>
<name>A0A271IXJ3_9BACT</name>